<keyword evidence="3" id="KW-1185">Reference proteome</keyword>
<proteinExistence type="predicted"/>
<protein>
    <submittedName>
        <fullName evidence="2">TIR domain-containing protein</fullName>
    </submittedName>
</protein>
<dbReference type="GO" id="GO:0007165">
    <property type="term" value="P:signal transduction"/>
    <property type="evidence" value="ECO:0007669"/>
    <property type="project" value="InterPro"/>
</dbReference>
<dbReference type="Gene3D" id="3.40.50.10140">
    <property type="entry name" value="Toll/interleukin-1 receptor homology (TIR) domain"/>
    <property type="match status" value="1"/>
</dbReference>
<dbReference type="EMBL" id="FNAF01000002">
    <property type="protein sequence ID" value="SDD32384.1"/>
    <property type="molecule type" value="Genomic_DNA"/>
</dbReference>
<dbReference type="InterPro" id="IPR000157">
    <property type="entry name" value="TIR_dom"/>
</dbReference>
<dbReference type="Pfam" id="PF13676">
    <property type="entry name" value="TIR_2"/>
    <property type="match status" value="1"/>
</dbReference>
<name>A0A1G6TTY8_PEPNI</name>
<feature type="domain" description="TIR" evidence="1">
    <location>
        <begin position="24"/>
        <end position="131"/>
    </location>
</feature>
<sequence>MHKKDLQEIAAHIKACDLSRPYYYICYSTQEGTEVYAAVRHLQEAGANLWIDTEANLMQGDGYNSSIFAALRAKNCCGLIFFMSQAAMTSAQCAKEMAYLKSEPFLADHDAQFPVLIVEMEEIPEHDDEVWVEGLLYQKYQADELSPAESERIQKYRDKYNAKIGRMTTKFDVAESILPFLLAHEQGRIAYDAANRADELKRLMTY</sequence>
<evidence type="ECO:0000313" key="3">
    <source>
        <dbReference type="Proteomes" id="UP000198995"/>
    </source>
</evidence>
<dbReference type="AlphaFoldDB" id="A0A1G6TTY8"/>
<evidence type="ECO:0000259" key="1">
    <source>
        <dbReference type="Pfam" id="PF13676"/>
    </source>
</evidence>
<accession>A0A1G6TTY8</accession>
<evidence type="ECO:0000313" key="2">
    <source>
        <dbReference type="EMBL" id="SDD32384.1"/>
    </source>
</evidence>
<organism evidence="2 3">
    <name type="scientific">Peptococcus niger</name>
    <dbReference type="NCBI Taxonomy" id="2741"/>
    <lineage>
        <taxon>Bacteria</taxon>
        <taxon>Bacillati</taxon>
        <taxon>Bacillota</taxon>
        <taxon>Clostridia</taxon>
        <taxon>Eubacteriales</taxon>
        <taxon>Peptococcaceae</taxon>
        <taxon>Peptococcus</taxon>
    </lineage>
</organism>
<gene>
    <name evidence="2" type="ORF">SAMN04489866_102235</name>
</gene>
<dbReference type="RefSeq" id="WP_091791238.1">
    <property type="nucleotide sequence ID" value="NZ_FNAF01000002.1"/>
</dbReference>
<dbReference type="SUPFAM" id="SSF52200">
    <property type="entry name" value="Toll/Interleukin receptor TIR domain"/>
    <property type="match status" value="1"/>
</dbReference>
<dbReference type="Proteomes" id="UP000198995">
    <property type="component" value="Unassembled WGS sequence"/>
</dbReference>
<dbReference type="InterPro" id="IPR035897">
    <property type="entry name" value="Toll_tir_struct_dom_sf"/>
</dbReference>
<reference evidence="2 3" key="1">
    <citation type="submission" date="2016-10" db="EMBL/GenBank/DDBJ databases">
        <authorList>
            <person name="de Groot N.N."/>
        </authorList>
    </citation>
    <scope>NUCLEOTIDE SEQUENCE [LARGE SCALE GENOMIC DNA]</scope>
    <source>
        <strain evidence="2 3">DSM 20475</strain>
    </source>
</reference>